<evidence type="ECO:0000313" key="2">
    <source>
        <dbReference type="EMBL" id="SFD00704.1"/>
    </source>
</evidence>
<feature type="transmembrane region" description="Helical" evidence="1">
    <location>
        <begin position="38"/>
        <end position="56"/>
    </location>
</feature>
<reference evidence="2 3" key="1">
    <citation type="submission" date="2016-10" db="EMBL/GenBank/DDBJ databases">
        <authorList>
            <person name="de Groot N.N."/>
        </authorList>
    </citation>
    <scope>NUCLEOTIDE SEQUENCE [LARGE SCALE GENOMIC DNA]</scope>
    <source>
        <strain evidence="2 3">DSM 6059</strain>
    </source>
</reference>
<proteinExistence type="predicted"/>
<evidence type="ECO:0000256" key="1">
    <source>
        <dbReference type="SAM" id="Phobius"/>
    </source>
</evidence>
<dbReference type="Proteomes" id="UP000198862">
    <property type="component" value="Unassembled WGS sequence"/>
</dbReference>
<feature type="transmembrane region" description="Helical" evidence="1">
    <location>
        <begin position="96"/>
        <end position="118"/>
    </location>
</feature>
<protein>
    <submittedName>
        <fullName evidence="2">Uncharacterized protein</fullName>
    </submittedName>
</protein>
<keyword evidence="1" id="KW-0472">Membrane</keyword>
<dbReference type="OrthoDB" id="6315306at2"/>
<keyword evidence="1" id="KW-1133">Transmembrane helix</keyword>
<dbReference type="AlphaFoldDB" id="A0A1I1NSR4"/>
<evidence type="ECO:0000313" key="3">
    <source>
        <dbReference type="Proteomes" id="UP000198862"/>
    </source>
</evidence>
<feature type="transmembrane region" description="Helical" evidence="1">
    <location>
        <begin position="12"/>
        <end position="32"/>
    </location>
</feature>
<keyword evidence="1" id="KW-0812">Transmembrane</keyword>
<gene>
    <name evidence="2" type="ORF">SAMN02745724_03175</name>
</gene>
<organism evidence="2 3">
    <name type="scientific">Pseudoalteromonas denitrificans DSM 6059</name>
    <dbReference type="NCBI Taxonomy" id="1123010"/>
    <lineage>
        <taxon>Bacteria</taxon>
        <taxon>Pseudomonadati</taxon>
        <taxon>Pseudomonadota</taxon>
        <taxon>Gammaproteobacteria</taxon>
        <taxon>Alteromonadales</taxon>
        <taxon>Pseudoalteromonadaceae</taxon>
        <taxon>Pseudoalteromonas</taxon>
    </lineage>
</organism>
<sequence length="125" mass="14491">MNHLFYREKETWWQWLIWGVFGALLTYYIATFTQTEEYIFASLIIIIGLLTWRMQSAKRFGFLRAFKISFFVFSFSSLPLLLTKPIKLIILGDVDLSFGLILAASAGIIVSLISSFIAKSPRQYY</sequence>
<dbReference type="RefSeq" id="WP_091986368.1">
    <property type="nucleotide sequence ID" value="NZ_FOLO01000027.1"/>
</dbReference>
<dbReference type="EMBL" id="FOLO01000027">
    <property type="protein sequence ID" value="SFD00704.1"/>
    <property type="molecule type" value="Genomic_DNA"/>
</dbReference>
<dbReference type="STRING" id="1123010.SAMN02745724_03175"/>
<keyword evidence="3" id="KW-1185">Reference proteome</keyword>
<accession>A0A1I1NSR4</accession>
<name>A0A1I1NSR4_9GAMM</name>
<feature type="transmembrane region" description="Helical" evidence="1">
    <location>
        <begin position="68"/>
        <end position="90"/>
    </location>
</feature>